<dbReference type="PANTHER" id="PTHR14938">
    <property type="entry name" value="HCLS1-ASSOCIATED PROTEIN X-1"/>
    <property type="match status" value="1"/>
</dbReference>
<reference evidence="4" key="1">
    <citation type="submission" date="2025-08" db="UniProtKB">
        <authorList>
            <consortium name="RefSeq"/>
        </authorList>
    </citation>
    <scope>IDENTIFICATION</scope>
</reference>
<proteinExistence type="predicted"/>
<dbReference type="RefSeq" id="XP_020666442.2">
    <property type="nucleotide sequence ID" value="XM_020810783.2"/>
</dbReference>
<dbReference type="CTD" id="10456"/>
<evidence type="ECO:0000313" key="4">
    <source>
        <dbReference type="RefSeq" id="XP_020666442.2"/>
    </source>
</evidence>
<feature type="compositionally biased region" description="Basic and acidic residues" evidence="2">
    <location>
        <begin position="208"/>
        <end position="236"/>
    </location>
</feature>
<dbReference type="InParanoid" id="A0A6J0V0L9"/>
<dbReference type="GO" id="GO:0043066">
    <property type="term" value="P:negative regulation of apoptotic process"/>
    <property type="evidence" value="ECO:0007669"/>
    <property type="project" value="InterPro"/>
</dbReference>
<dbReference type="GO" id="GO:0016324">
    <property type="term" value="C:apical plasma membrane"/>
    <property type="evidence" value="ECO:0007669"/>
    <property type="project" value="TreeGrafter"/>
</dbReference>
<protein>
    <submittedName>
        <fullName evidence="4">HCLS1-associated protein X-1 isoform X1</fullName>
    </submittedName>
</protein>
<dbReference type="GO" id="GO:0005739">
    <property type="term" value="C:mitochondrion"/>
    <property type="evidence" value="ECO:0007669"/>
    <property type="project" value="TreeGrafter"/>
</dbReference>
<keyword evidence="3" id="KW-1185">Reference proteome</keyword>
<feature type="compositionally biased region" description="Basic and acidic residues" evidence="2">
    <location>
        <begin position="164"/>
        <end position="174"/>
    </location>
</feature>
<name>A0A6J0V0L9_9SAUR</name>
<feature type="region of interest" description="Disordered" evidence="2">
    <location>
        <begin position="18"/>
        <end position="49"/>
    </location>
</feature>
<dbReference type="GO" id="GO:0015629">
    <property type="term" value="C:actin cytoskeleton"/>
    <property type="evidence" value="ECO:0007669"/>
    <property type="project" value="TreeGrafter"/>
</dbReference>
<dbReference type="GeneID" id="110088475"/>
<evidence type="ECO:0000256" key="2">
    <source>
        <dbReference type="SAM" id="MobiDB-lite"/>
    </source>
</evidence>
<dbReference type="OrthoDB" id="5562606at2759"/>
<accession>A0A6J0V0L9</accession>
<dbReference type="PIRSF" id="PIRSF037634">
    <property type="entry name" value="HS1-associating_X-1"/>
    <property type="match status" value="1"/>
</dbReference>
<dbReference type="GO" id="GO:0016529">
    <property type="term" value="C:sarcoplasmic reticulum"/>
    <property type="evidence" value="ECO:0007669"/>
    <property type="project" value="TreeGrafter"/>
</dbReference>
<dbReference type="Proteomes" id="UP001652642">
    <property type="component" value="Chromosome 15"/>
</dbReference>
<dbReference type="KEGG" id="pvt:110088475"/>
<organism evidence="3 4">
    <name type="scientific">Pogona vitticeps</name>
    <name type="common">central bearded dragon</name>
    <dbReference type="NCBI Taxonomy" id="103695"/>
    <lineage>
        <taxon>Eukaryota</taxon>
        <taxon>Metazoa</taxon>
        <taxon>Chordata</taxon>
        <taxon>Craniata</taxon>
        <taxon>Vertebrata</taxon>
        <taxon>Euteleostomi</taxon>
        <taxon>Lepidosauria</taxon>
        <taxon>Squamata</taxon>
        <taxon>Bifurcata</taxon>
        <taxon>Unidentata</taxon>
        <taxon>Episquamata</taxon>
        <taxon>Toxicofera</taxon>
        <taxon>Iguania</taxon>
        <taxon>Acrodonta</taxon>
        <taxon>Agamidae</taxon>
        <taxon>Amphibolurinae</taxon>
        <taxon>Pogona</taxon>
    </lineage>
</organism>
<feature type="region of interest" description="Disordered" evidence="2">
    <location>
        <begin position="94"/>
        <end position="113"/>
    </location>
</feature>
<dbReference type="AlphaFoldDB" id="A0A6J0V0L9"/>
<feature type="site" description="Cleavage; by caspase-3" evidence="1">
    <location>
        <begin position="117"/>
        <end position="118"/>
    </location>
</feature>
<feature type="compositionally biased region" description="Basic and acidic residues" evidence="2">
    <location>
        <begin position="119"/>
        <end position="134"/>
    </location>
</feature>
<evidence type="ECO:0000313" key="3">
    <source>
        <dbReference type="Proteomes" id="UP001652642"/>
    </source>
</evidence>
<gene>
    <name evidence="4" type="primary">HAX1</name>
</gene>
<dbReference type="PANTHER" id="PTHR14938:SF2">
    <property type="entry name" value="HCLS1-ASSOCIATED PROTEIN X-1"/>
    <property type="match status" value="1"/>
</dbReference>
<dbReference type="GO" id="GO:0030833">
    <property type="term" value="P:regulation of actin filament polymerization"/>
    <property type="evidence" value="ECO:0007669"/>
    <property type="project" value="TreeGrafter"/>
</dbReference>
<sequence>MSFYDVFRGFFGFPGGQRPRDPFFGGITRDDDEDEEEDEDGGYGSAFGPDRFDFGFTFGPDGMRFHDNFAFDELFRDFNALFREMGAMGLPAQPFDFRGIEAPPPPPDDQKRQTLRDSMLKHPDSQRPSRRALEDNLGPPVPEIKPWRPFHGLPEVHPPPAGTPKEDGDLDSRVTSEGLETVLPPAQPRSYFKSVSITKVMGLDGTVEERRTVRDSQGHEETVVTRRSAGEPREGDAGSLAPFGSPRQEGLGDTFPILDSFFRRWFSSR</sequence>
<dbReference type="InterPro" id="IPR017248">
    <property type="entry name" value="HAX-1"/>
</dbReference>
<feature type="region of interest" description="Disordered" evidence="2">
    <location>
        <begin position="119"/>
        <end position="185"/>
    </location>
</feature>
<feature type="compositionally biased region" description="Acidic residues" evidence="2">
    <location>
        <begin position="30"/>
        <end position="41"/>
    </location>
</feature>
<dbReference type="GO" id="GO:0030136">
    <property type="term" value="C:clathrin-coated vesicle"/>
    <property type="evidence" value="ECO:0007669"/>
    <property type="project" value="TreeGrafter"/>
</dbReference>
<evidence type="ECO:0000256" key="1">
    <source>
        <dbReference type="PIRSR" id="PIRSR037634-1"/>
    </source>
</evidence>
<feature type="region of interest" description="Disordered" evidence="2">
    <location>
        <begin position="208"/>
        <end position="251"/>
    </location>
</feature>